<dbReference type="EMBL" id="QKWP01000175">
    <property type="protein sequence ID" value="RIB25428.1"/>
    <property type="molecule type" value="Genomic_DNA"/>
</dbReference>
<feature type="transmembrane region" description="Helical" evidence="1">
    <location>
        <begin position="18"/>
        <end position="38"/>
    </location>
</feature>
<reference evidence="2 3" key="1">
    <citation type="submission" date="2018-06" db="EMBL/GenBank/DDBJ databases">
        <title>Comparative genomics reveals the genomic features of Rhizophagus irregularis, R. cerebriforme, R. diaphanum and Gigaspora rosea, and their symbiotic lifestyle signature.</title>
        <authorList>
            <person name="Morin E."/>
            <person name="San Clemente H."/>
            <person name="Chen E.C.H."/>
            <person name="De La Providencia I."/>
            <person name="Hainaut M."/>
            <person name="Kuo A."/>
            <person name="Kohler A."/>
            <person name="Murat C."/>
            <person name="Tang N."/>
            <person name="Roy S."/>
            <person name="Loubradou J."/>
            <person name="Henrissat B."/>
            <person name="Grigoriev I.V."/>
            <person name="Corradi N."/>
            <person name="Roux C."/>
            <person name="Martin F.M."/>
        </authorList>
    </citation>
    <scope>NUCLEOTIDE SEQUENCE [LARGE SCALE GENOMIC DNA]</scope>
    <source>
        <strain evidence="2 3">DAOM 194757</strain>
    </source>
</reference>
<keyword evidence="1" id="KW-1133">Transmembrane helix</keyword>
<evidence type="ECO:0000256" key="1">
    <source>
        <dbReference type="SAM" id="Phobius"/>
    </source>
</evidence>
<feature type="transmembrane region" description="Helical" evidence="1">
    <location>
        <begin position="44"/>
        <end position="67"/>
    </location>
</feature>
<accession>A0A397VU14</accession>
<comment type="caution">
    <text evidence="2">The sequence shown here is derived from an EMBL/GenBank/DDBJ whole genome shotgun (WGS) entry which is preliminary data.</text>
</comment>
<keyword evidence="3" id="KW-1185">Reference proteome</keyword>
<gene>
    <name evidence="2" type="ORF">C2G38_2067403</name>
</gene>
<dbReference type="AlphaFoldDB" id="A0A397VU14"/>
<dbReference type="Proteomes" id="UP000266673">
    <property type="component" value="Unassembled WGS sequence"/>
</dbReference>
<evidence type="ECO:0000313" key="2">
    <source>
        <dbReference type="EMBL" id="RIB25428.1"/>
    </source>
</evidence>
<name>A0A397VU14_9GLOM</name>
<proteinExistence type="predicted"/>
<protein>
    <submittedName>
        <fullName evidence="2">Uncharacterized protein</fullName>
    </submittedName>
</protein>
<organism evidence="2 3">
    <name type="scientific">Gigaspora rosea</name>
    <dbReference type="NCBI Taxonomy" id="44941"/>
    <lineage>
        <taxon>Eukaryota</taxon>
        <taxon>Fungi</taxon>
        <taxon>Fungi incertae sedis</taxon>
        <taxon>Mucoromycota</taxon>
        <taxon>Glomeromycotina</taxon>
        <taxon>Glomeromycetes</taxon>
        <taxon>Diversisporales</taxon>
        <taxon>Gigasporaceae</taxon>
        <taxon>Gigaspora</taxon>
    </lineage>
</organism>
<evidence type="ECO:0000313" key="3">
    <source>
        <dbReference type="Proteomes" id="UP000266673"/>
    </source>
</evidence>
<sequence>MAITEDIILYPIYKGKYLFIYFINGVCGVFDALSPLLQLNNSHYIMWLLFGIYKIWIWNLLVSFSIAR</sequence>
<keyword evidence="1" id="KW-0472">Membrane</keyword>
<keyword evidence="1" id="KW-0812">Transmembrane</keyword>